<protein>
    <submittedName>
        <fullName evidence="3">Succinate dehydrogenase/fumarate reductase</fullName>
    </submittedName>
</protein>
<accession>A0AAN4Q0E1</accession>
<dbReference type="EMBL" id="BGKA01000029">
    <property type="protein sequence ID" value="GBH15009.1"/>
    <property type="molecule type" value="Genomic_DNA"/>
</dbReference>
<evidence type="ECO:0000256" key="1">
    <source>
        <dbReference type="SAM" id="MobiDB-lite"/>
    </source>
</evidence>
<name>A0AAN4Q0E1_PSESF</name>
<comment type="caution">
    <text evidence="3">The sequence shown here is derived from an EMBL/GenBank/DDBJ whole genome shotgun (WGS) entry which is preliminary data.</text>
</comment>
<evidence type="ECO:0000313" key="3">
    <source>
        <dbReference type="EMBL" id="GBH15009.1"/>
    </source>
</evidence>
<feature type="region of interest" description="Disordered" evidence="1">
    <location>
        <begin position="82"/>
        <end position="104"/>
    </location>
</feature>
<organism evidence="3 4">
    <name type="scientific">Pseudomonas syringae pv. actinidiae</name>
    <dbReference type="NCBI Taxonomy" id="103796"/>
    <lineage>
        <taxon>Bacteria</taxon>
        <taxon>Pseudomonadati</taxon>
        <taxon>Pseudomonadota</taxon>
        <taxon>Gammaproteobacteria</taxon>
        <taxon>Pseudomonadales</taxon>
        <taxon>Pseudomonadaceae</taxon>
        <taxon>Pseudomonas</taxon>
        <taxon>Pseudomonas syringae</taxon>
    </lineage>
</organism>
<evidence type="ECO:0000256" key="2">
    <source>
        <dbReference type="SAM" id="Phobius"/>
    </source>
</evidence>
<evidence type="ECO:0000313" key="4">
    <source>
        <dbReference type="Proteomes" id="UP000248291"/>
    </source>
</evidence>
<proteinExistence type="predicted"/>
<gene>
    <name evidence="3" type="ORF">KPSA3_00926</name>
</gene>
<reference evidence="3 4" key="1">
    <citation type="submission" date="2018-04" db="EMBL/GenBank/DDBJ databases">
        <title>Draft genome sequence of Pseudomonas syringae pv. actinidiae biovar 3 strains isolated from kiwifruit in Kagawa prefecture.</title>
        <authorList>
            <person name="Tabuchi M."/>
            <person name="Saito M."/>
            <person name="Fujiwara S."/>
            <person name="Sasa N."/>
            <person name="Akimitsu K."/>
            <person name="Gomi K."/>
            <person name="Konishi-Sugita S."/>
            <person name="Hamano K."/>
            <person name="Kataoka I."/>
        </authorList>
    </citation>
    <scope>NUCLEOTIDE SEQUENCE [LARGE SCALE GENOMIC DNA]</scope>
    <source>
        <strain evidence="3 4">MAFF212211</strain>
    </source>
</reference>
<dbReference type="AlphaFoldDB" id="A0AAN4Q0E1"/>
<keyword evidence="2" id="KW-0472">Membrane</keyword>
<keyword evidence="2" id="KW-0812">Transmembrane</keyword>
<keyword evidence="2" id="KW-1133">Transmembrane helix</keyword>
<dbReference type="Proteomes" id="UP000248291">
    <property type="component" value="Unassembled WGS sequence"/>
</dbReference>
<sequence>MQKEITGRSWMKAEVSDAPERITRRGHRRGVQSLVACLAIGSIIGVSALLWATQSEPHRGVASMESEDQVWNAEVDRDSVIRSNPTSLDTGPNPGSRQTSFNDQNFIPTGTHNIVAFHHSPSKPTRAESPQKVKLTIVRQTPSMKDRACWPFRQGSIESRNCRLSVGLRHRD</sequence>
<feature type="transmembrane region" description="Helical" evidence="2">
    <location>
        <begin position="31"/>
        <end position="52"/>
    </location>
</feature>